<dbReference type="PANTHER" id="PTHR35894">
    <property type="entry name" value="GENERAL SECRETION PATHWAY PROTEIN A-RELATED"/>
    <property type="match status" value="1"/>
</dbReference>
<protein>
    <recommendedName>
        <fullName evidence="1">ORC1/DEAH AAA+ ATPase domain-containing protein</fullName>
    </recommendedName>
</protein>
<dbReference type="RefSeq" id="WP_088248343.1">
    <property type="nucleotide sequence ID" value="NZ_NHMK01000011.1"/>
</dbReference>
<organism evidence="2 3">
    <name type="scientific">Deinococcus indicus</name>
    <dbReference type="NCBI Taxonomy" id="223556"/>
    <lineage>
        <taxon>Bacteria</taxon>
        <taxon>Thermotogati</taxon>
        <taxon>Deinococcota</taxon>
        <taxon>Deinococci</taxon>
        <taxon>Deinococcales</taxon>
        <taxon>Deinococcaceae</taxon>
        <taxon>Deinococcus</taxon>
    </lineage>
</organism>
<dbReference type="OrthoDB" id="70692at2"/>
<dbReference type="Proteomes" id="UP000197208">
    <property type="component" value="Unassembled WGS sequence"/>
</dbReference>
<gene>
    <name evidence="2" type="ORF">CBQ26_09265</name>
</gene>
<feature type="domain" description="ORC1/DEAH AAA+ ATPase" evidence="1">
    <location>
        <begin position="60"/>
        <end position="173"/>
    </location>
</feature>
<dbReference type="EMBL" id="NHMK01000011">
    <property type="protein sequence ID" value="OWL96556.1"/>
    <property type="molecule type" value="Genomic_DNA"/>
</dbReference>
<proteinExistence type="predicted"/>
<dbReference type="Gene3D" id="3.40.50.300">
    <property type="entry name" value="P-loop containing nucleotide triphosphate hydrolases"/>
    <property type="match status" value="1"/>
</dbReference>
<accession>A0A2D0A830</accession>
<dbReference type="GO" id="GO:0016887">
    <property type="term" value="F:ATP hydrolysis activity"/>
    <property type="evidence" value="ECO:0007669"/>
    <property type="project" value="InterPro"/>
</dbReference>
<dbReference type="InterPro" id="IPR027417">
    <property type="entry name" value="P-loop_NTPase"/>
</dbReference>
<evidence type="ECO:0000313" key="3">
    <source>
        <dbReference type="Proteomes" id="UP000197208"/>
    </source>
</evidence>
<keyword evidence="3" id="KW-1185">Reference proteome</keyword>
<dbReference type="SUPFAM" id="SSF52540">
    <property type="entry name" value="P-loop containing nucleoside triphosphate hydrolases"/>
    <property type="match status" value="1"/>
</dbReference>
<dbReference type="InterPro" id="IPR052026">
    <property type="entry name" value="ExeA_AAA_ATPase_DNA-bind"/>
</dbReference>
<dbReference type="AlphaFoldDB" id="A0A2D0A830"/>
<comment type="caution">
    <text evidence="2">The sequence shown here is derived from an EMBL/GenBank/DDBJ whole genome shotgun (WGS) entry which is preliminary data.</text>
</comment>
<name>A0A2D0A830_9DEIO</name>
<evidence type="ECO:0000313" key="2">
    <source>
        <dbReference type="EMBL" id="OWL96556.1"/>
    </source>
</evidence>
<sequence length="262" mass="28671">MTDTTTTAAPNPIMTQVLSEPAVTLAPALAADLPATPAVMSTPAVLHILNRINYAVKRKSPFCLVAGQQGIGKSTSCKLYGATNPRAVLLEVPPEFNAREIVGRLCEVLSIDAGEAWRVRTSVLIAHLRDHPRTVLLDEAHRLDYKALDMLKYIADQSSVTFVLFGHPHLERVIDRHSDIKGRVWVRANPLPIPAADLLSLYKPHGYSGQTLRVVHDATGGIMRSVVVLLEHLDEGLKSMPGLTRADLTPDHVRRVKDEVLA</sequence>
<dbReference type="InterPro" id="IPR049945">
    <property type="entry name" value="AAA_22"/>
</dbReference>
<dbReference type="Pfam" id="PF13401">
    <property type="entry name" value="AAA_22"/>
    <property type="match status" value="1"/>
</dbReference>
<evidence type="ECO:0000259" key="1">
    <source>
        <dbReference type="Pfam" id="PF13401"/>
    </source>
</evidence>
<dbReference type="PANTHER" id="PTHR35894:SF1">
    <property type="entry name" value="PHOSPHORIBULOKINASE _ URIDINE KINASE FAMILY"/>
    <property type="match status" value="1"/>
</dbReference>
<reference evidence="2 3" key="1">
    <citation type="submission" date="2017-05" db="EMBL/GenBank/DDBJ databases">
        <title>De novo genome assembly of Deniococcus indicus strain DR1.</title>
        <authorList>
            <person name="Chauhan D."/>
            <person name="Yennamalli R.M."/>
            <person name="Priyadarshini R."/>
        </authorList>
    </citation>
    <scope>NUCLEOTIDE SEQUENCE [LARGE SCALE GENOMIC DNA]</scope>
    <source>
        <strain evidence="2 3">DR1</strain>
    </source>
</reference>